<dbReference type="Gene3D" id="3.40.190.290">
    <property type="match status" value="1"/>
</dbReference>
<dbReference type="PANTHER" id="PTHR30579:SF3">
    <property type="entry name" value="TRANSCRIPTIONAL REGULATORY PROTEIN"/>
    <property type="match status" value="1"/>
</dbReference>
<sequence length="291" mass="32751">MRSWDLVRVFLALHRAGSYEGASQALNMDISTVRRKIQALESNLGMALFLRDVRGITLRPGQEELIAAAMEMEVSAERFQHQSQGAQRGGIVRLTMLDLFASMLIDKLEALRSESPEIILDITTETYFVDLESEGVDIAVRLARPTRGTAGMRKIAEVPFARYVAESKLDHFKAPGARGVEIVSLASDFWHRDHEFKLVDERRGELRNVVARVDSYPLLLQLCEAGTGVALLPCFLARSRPGLARLDADTITADLWLIVRRDQSRAWRTRRTIEFLVQTFGALDKSVLNVR</sequence>
<evidence type="ECO:0000256" key="2">
    <source>
        <dbReference type="ARBA" id="ARBA00009437"/>
    </source>
</evidence>
<dbReference type="EMBL" id="JAGEPA010000001">
    <property type="protein sequence ID" value="MBO1434715.1"/>
    <property type="molecule type" value="Genomic_DNA"/>
</dbReference>
<reference evidence="7" key="1">
    <citation type="journal article" date="2021" name="Int. J. Syst. Evol. Microbiol.">
        <title>Bradyrhizobium septentrionale sp. nov. (sv. septentrionale) and Bradyrhizobium quebecense sp. nov. (sv. septentrionale) associated with legumes native to Canada possess rearranged symbiosis genes and numerous insertion sequences.</title>
        <authorList>
            <person name="Bromfield E.S.P."/>
            <person name="Cloutier S."/>
        </authorList>
    </citation>
    <scope>NUCLEOTIDE SEQUENCE</scope>
    <source>
        <strain evidence="7">12S5</strain>
    </source>
</reference>
<evidence type="ECO:0000256" key="3">
    <source>
        <dbReference type="ARBA" id="ARBA00023015"/>
    </source>
</evidence>
<dbReference type="PANTHER" id="PTHR30579">
    <property type="entry name" value="TRANSCRIPTIONAL REGULATOR"/>
    <property type="match status" value="1"/>
</dbReference>
<dbReference type="InterPro" id="IPR036390">
    <property type="entry name" value="WH_DNA-bd_sf"/>
</dbReference>
<dbReference type="PROSITE" id="PS50931">
    <property type="entry name" value="HTH_LYSR"/>
    <property type="match status" value="1"/>
</dbReference>
<evidence type="ECO:0000256" key="1">
    <source>
        <dbReference type="ARBA" id="ARBA00003502"/>
    </source>
</evidence>
<gene>
    <name evidence="7" type="ORF">J4P68_36225</name>
</gene>
<comment type="similarity">
    <text evidence="2">Belongs to the LysR transcriptional regulatory family.</text>
</comment>
<feature type="domain" description="HTH lysR-type" evidence="6">
    <location>
        <begin position="1"/>
        <end position="59"/>
    </location>
</feature>
<dbReference type="SUPFAM" id="SSF53850">
    <property type="entry name" value="Periplasmic binding protein-like II"/>
    <property type="match status" value="1"/>
</dbReference>
<evidence type="ECO:0000256" key="5">
    <source>
        <dbReference type="ARBA" id="ARBA00023163"/>
    </source>
</evidence>
<dbReference type="InterPro" id="IPR005119">
    <property type="entry name" value="LysR_subst-bd"/>
</dbReference>
<dbReference type="Proteomes" id="UP000692816">
    <property type="component" value="Unassembled WGS sequence"/>
</dbReference>
<protein>
    <submittedName>
        <fullName evidence="7">LysR family transcriptional regulator</fullName>
    </submittedName>
</protein>
<proteinExistence type="inferred from homology"/>
<name>A0ABS3MTA4_9BRAD</name>
<accession>A0ABS3MTA4</accession>
<dbReference type="InterPro" id="IPR036388">
    <property type="entry name" value="WH-like_DNA-bd_sf"/>
</dbReference>
<evidence type="ECO:0000259" key="6">
    <source>
        <dbReference type="PROSITE" id="PS50931"/>
    </source>
</evidence>
<organism evidence="7 8">
    <name type="scientific">Bradyrhizobium quebecense</name>
    <dbReference type="NCBI Taxonomy" id="2748629"/>
    <lineage>
        <taxon>Bacteria</taxon>
        <taxon>Pseudomonadati</taxon>
        <taxon>Pseudomonadota</taxon>
        <taxon>Alphaproteobacteria</taxon>
        <taxon>Hyphomicrobiales</taxon>
        <taxon>Nitrobacteraceae</taxon>
        <taxon>Bradyrhizobium</taxon>
    </lineage>
</organism>
<dbReference type="Gene3D" id="1.10.10.10">
    <property type="entry name" value="Winged helix-like DNA-binding domain superfamily/Winged helix DNA-binding domain"/>
    <property type="match status" value="1"/>
</dbReference>
<dbReference type="Pfam" id="PF03466">
    <property type="entry name" value="LysR_substrate"/>
    <property type="match status" value="1"/>
</dbReference>
<keyword evidence="3" id="KW-0805">Transcription regulation</keyword>
<dbReference type="InterPro" id="IPR050176">
    <property type="entry name" value="LTTR"/>
</dbReference>
<dbReference type="SUPFAM" id="SSF46785">
    <property type="entry name" value="Winged helix' DNA-binding domain"/>
    <property type="match status" value="1"/>
</dbReference>
<comment type="caution">
    <text evidence="7">The sequence shown here is derived from an EMBL/GenBank/DDBJ whole genome shotgun (WGS) entry which is preliminary data.</text>
</comment>
<keyword evidence="4" id="KW-0238">DNA-binding</keyword>
<evidence type="ECO:0000256" key="4">
    <source>
        <dbReference type="ARBA" id="ARBA00023125"/>
    </source>
</evidence>
<dbReference type="Pfam" id="PF00126">
    <property type="entry name" value="HTH_1"/>
    <property type="match status" value="1"/>
</dbReference>
<dbReference type="RefSeq" id="WP_207838143.1">
    <property type="nucleotide sequence ID" value="NZ_CP088282.1"/>
</dbReference>
<dbReference type="InterPro" id="IPR000847">
    <property type="entry name" value="LysR_HTH_N"/>
</dbReference>
<evidence type="ECO:0000313" key="8">
    <source>
        <dbReference type="Proteomes" id="UP000692816"/>
    </source>
</evidence>
<comment type="function">
    <text evidence="1">NodD regulates the expression of the nodABCFE genes which encode other nodulation proteins. NodD is also a negative regulator of its own expression. Binds flavonoids as inducers.</text>
</comment>
<keyword evidence="5" id="KW-0804">Transcription</keyword>
<keyword evidence="8" id="KW-1185">Reference proteome</keyword>
<evidence type="ECO:0000313" key="7">
    <source>
        <dbReference type="EMBL" id="MBO1434715.1"/>
    </source>
</evidence>